<accession>A0ACB1AXC7</accession>
<comment type="caution">
    <text evidence="1">The sequence shown here is derived from an EMBL/GenBank/DDBJ whole genome shotgun (WGS) entry which is preliminary data.</text>
</comment>
<gene>
    <name evidence="1" type="ORF">MENTE1834_LOCUS44684</name>
</gene>
<keyword evidence="2" id="KW-1185">Reference proteome</keyword>
<reference evidence="1" key="1">
    <citation type="submission" date="2023-11" db="EMBL/GenBank/DDBJ databases">
        <authorList>
            <person name="Poullet M."/>
        </authorList>
    </citation>
    <scope>NUCLEOTIDE SEQUENCE</scope>
    <source>
        <strain evidence="1">E1834</strain>
    </source>
</reference>
<protein>
    <submittedName>
        <fullName evidence="1">Uncharacterized protein</fullName>
    </submittedName>
</protein>
<dbReference type="Proteomes" id="UP001497535">
    <property type="component" value="Unassembled WGS sequence"/>
</dbReference>
<dbReference type="EMBL" id="CAVMJV010000139">
    <property type="protein sequence ID" value="CAK5111507.1"/>
    <property type="molecule type" value="Genomic_DNA"/>
</dbReference>
<evidence type="ECO:0000313" key="1">
    <source>
        <dbReference type="EMBL" id="CAK5111507.1"/>
    </source>
</evidence>
<organism evidence="1 2">
    <name type="scientific">Meloidogyne enterolobii</name>
    <name type="common">Root-knot nematode worm</name>
    <name type="synonym">Meloidogyne mayaguensis</name>
    <dbReference type="NCBI Taxonomy" id="390850"/>
    <lineage>
        <taxon>Eukaryota</taxon>
        <taxon>Metazoa</taxon>
        <taxon>Ecdysozoa</taxon>
        <taxon>Nematoda</taxon>
        <taxon>Chromadorea</taxon>
        <taxon>Rhabditida</taxon>
        <taxon>Tylenchina</taxon>
        <taxon>Tylenchomorpha</taxon>
        <taxon>Tylenchoidea</taxon>
        <taxon>Meloidogynidae</taxon>
        <taxon>Meloidogyninae</taxon>
        <taxon>Meloidogyne</taxon>
    </lineage>
</organism>
<evidence type="ECO:0000313" key="2">
    <source>
        <dbReference type="Proteomes" id="UP001497535"/>
    </source>
</evidence>
<proteinExistence type="predicted"/>
<name>A0ACB1AXC7_MELEN</name>
<sequence>MNIDVDGWWWWISYVDINRKLWRCVLIRIVFESNEKIVVDCTITQGEFQKFFEGKIVGVDSSCLNVKLERLCFIK</sequence>